<accession>A0A371G3M2</accession>
<proteinExistence type="predicted"/>
<dbReference type="AlphaFoldDB" id="A0A371G3M2"/>
<dbReference type="STRING" id="157652.A0A371G3M2"/>
<evidence type="ECO:0000313" key="2">
    <source>
        <dbReference type="Proteomes" id="UP000257109"/>
    </source>
</evidence>
<protein>
    <submittedName>
        <fullName evidence="1">Copia protein</fullName>
    </submittedName>
</protein>
<dbReference type="Proteomes" id="UP000257109">
    <property type="component" value="Unassembled WGS sequence"/>
</dbReference>
<evidence type="ECO:0000313" key="1">
    <source>
        <dbReference type="EMBL" id="RDX85155.1"/>
    </source>
</evidence>
<organism evidence="1 2">
    <name type="scientific">Mucuna pruriens</name>
    <name type="common">Velvet bean</name>
    <name type="synonym">Dolichos pruriens</name>
    <dbReference type="NCBI Taxonomy" id="157652"/>
    <lineage>
        <taxon>Eukaryota</taxon>
        <taxon>Viridiplantae</taxon>
        <taxon>Streptophyta</taxon>
        <taxon>Embryophyta</taxon>
        <taxon>Tracheophyta</taxon>
        <taxon>Spermatophyta</taxon>
        <taxon>Magnoliopsida</taxon>
        <taxon>eudicotyledons</taxon>
        <taxon>Gunneridae</taxon>
        <taxon>Pentapetalae</taxon>
        <taxon>rosids</taxon>
        <taxon>fabids</taxon>
        <taxon>Fabales</taxon>
        <taxon>Fabaceae</taxon>
        <taxon>Papilionoideae</taxon>
        <taxon>50 kb inversion clade</taxon>
        <taxon>NPAAA clade</taxon>
        <taxon>indigoferoid/millettioid clade</taxon>
        <taxon>Phaseoleae</taxon>
        <taxon>Mucuna</taxon>
    </lineage>
</organism>
<gene>
    <name evidence="1" type="primary">GIP</name>
    <name evidence="1" type="ORF">CR513_33688</name>
</gene>
<dbReference type="EMBL" id="QJKJ01006862">
    <property type="protein sequence ID" value="RDX85155.1"/>
    <property type="molecule type" value="Genomic_DNA"/>
</dbReference>
<reference evidence="1" key="1">
    <citation type="submission" date="2018-05" db="EMBL/GenBank/DDBJ databases">
        <title>Draft genome of Mucuna pruriens seed.</title>
        <authorList>
            <person name="Nnadi N.E."/>
            <person name="Vos R."/>
            <person name="Hasami M.H."/>
            <person name="Devisetty U.K."/>
            <person name="Aguiy J.C."/>
        </authorList>
    </citation>
    <scope>NUCLEOTIDE SEQUENCE [LARGE SCALE GENOMIC DNA]</scope>
    <source>
        <strain evidence="1">JCA_2017</strain>
    </source>
</reference>
<feature type="non-terminal residue" evidence="1">
    <location>
        <position position="1"/>
    </location>
</feature>
<keyword evidence="2" id="KW-1185">Reference proteome</keyword>
<comment type="caution">
    <text evidence="1">The sequence shown here is derived from an EMBL/GenBank/DDBJ whole genome shotgun (WGS) entry which is preliminary data.</text>
</comment>
<name>A0A371G3M2_MUCPR</name>
<sequence length="191" mass="21976">MSELDVSISDNSIEEQVQLFEPECKSDGILERYKARLVAKGYTQTYEIDYEETFAPVVEMNTSPRAWFGRFAQVMISLGYKQSQDDHTLFIKHSPNGKLTLHLKLAVQFEMKELGKLKYFLGIEVAYSKQVQHDWTKNIEIDKHFSKEKLDSGLIVTTHVPARLQVTDVFTKGLFQELNGKFGMIDIHLPT</sequence>